<dbReference type="InterPro" id="IPR036875">
    <property type="entry name" value="Znf_CCHC_sf"/>
</dbReference>
<keyword evidence="2" id="KW-0862">Zinc</keyword>
<keyword evidence="6" id="KW-1185">Reference proteome</keyword>
<feature type="compositionally biased region" description="Basic and acidic residues" evidence="3">
    <location>
        <begin position="25"/>
        <end position="39"/>
    </location>
</feature>
<dbReference type="Proteomes" id="UP001163846">
    <property type="component" value="Unassembled WGS sequence"/>
</dbReference>
<accession>A0AA38PDX5</accession>
<feature type="region of interest" description="Disordered" evidence="3">
    <location>
        <begin position="1"/>
        <end position="68"/>
    </location>
</feature>
<reference evidence="5" key="1">
    <citation type="submission" date="2022-08" db="EMBL/GenBank/DDBJ databases">
        <authorList>
            <consortium name="DOE Joint Genome Institute"/>
            <person name="Min B."/>
            <person name="Riley R."/>
            <person name="Sierra-Patev S."/>
            <person name="Naranjo-Ortiz M."/>
            <person name="Looney B."/>
            <person name="Konkel Z."/>
            <person name="Slot J.C."/>
            <person name="Sakamoto Y."/>
            <person name="Steenwyk J.L."/>
            <person name="Rokas A."/>
            <person name="Carro J."/>
            <person name="Camarero S."/>
            <person name="Ferreira P."/>
            <person name="Molpeceres G."/>
            <person name="Ruiz-Duenas F.J."/>
            <person name="Serrano A."/>
            <person name="Henrissat B."/>
            <person name="Drula E."/>
            <person name="Hughes K.W."/>
            <person name="Mata J.L."/>
            <person name="Ishikawa N.K."/>
            <person name="Vargas-Isla R."/>
            <person name="Ushijima S."/>
            <person name="Smith C.A."/>
            <person name="Ahrendt S."/>
            <person name="Andreopoulos W."/>
            <person name="He G."/>
            <person name="Labutti K."/>
            <person name="Lipzen A."/>
            <person name="Ng V."/>
            <person name="Sandor L."/>
            <person name="Barry K."/>
            <person name="Martinez A.T."/>
            <person name="Xiao Y."/>
            <person name="Gibbons J.G."/>
            <person name="Terashima K."/>
            <person name="Hibbett D.S."/>
            <person name="Grigoriev I.V."/>
        </authorList>
    </citation>
    <scope>NUCLEOTIDE SEQUENCE</scope>
    <source>
        <strain evidence="5">TFB9207</strain>
    </source>
</reference>
<dbReference type="PROSITE" id="PS50158">
    <property type="entry name" value="ZF_CCHC"/>
    <property type="match status" value="1"/>
</dbReference>
<evidence type="ECO:0000256" key="1">
    <source>
        <dbReference type="ARBA" id="ARBA00022664"/>
    </source>
</evidence>
<name>A0AA38PDX5_9AGAR</name>
<protein>
    <recommendedName>
        <fullName evidence="4">CCHC-type domain-containing protein</fullName>
    </recommendedName>
</protein>
<dbReference type="GO" id="GO:0008270">
    <property type="term" value="F:zinc ion binding"/>
    <property type="evidence" value="ECO:0007669"/>
    <property type="project" value="UniProtKB-KW"/>
</dbReference>
<feature type="domain" description="CCHC-type" evidence="4">
    <location>
        <begin position="19"/>
        <end position="33"/>
    </location>
</feature>
<dbReference type="AlphaFoldDB" id="A0AA38PDX5"/>
<feature type="compositionally biased region" description="Basic and acidic residues" evidence="3">
    <location>
        <begin position="1"/>
        <end position="12"/>
    </location>
</feature>
<evidence type="ECO:0000313" key="5">
    <source>
        <dbReference type="EMBL" id="KAJ3840771.1"/>
    </source>
</evidence>
<dbReference type="InterPro" id="IPR001878">
    <property type="entry name" value="Znf_CCHC"/>
</dbReference>
<comment type="caution">
    <text evidence="5">The sequence shown here is derived from an EMBL/GenBank/DDBJ whole genome shotgun (WGS) entry which is preliminary data.</text>
</comment>
<feature type="non-terminal residue" evidence="5">
    <location>
        <position position="114"/>
    </location>
</feature>
<dbReference type="Gene3D" id="4.10.60.10">
    <property type="entry name" value="Zinc finger, CCHC-type"/>
    <property type="match status" value="1"/>
</dbReference>
<evidence type="ECO:0000313" key="6">
    <source>
        <dbReference type="Proteomes" id="UP001163846"/>
    </source>
</evidence>
<dbReference type="GO" id="GO:0003676">
    <property type="term" value="F:nucleic acid binding"/>
    <property type="evidence" value="ECO:0007669"/>
    <property type="project" value="InterPro"/>
</dbReference>
<evidence type="ECO:0000256" key="2">
    <source>
        <dbReference type="PROSITE-ProRule" id="PRU00047"/>
    </source>
</evidence>
<proteinExistence type="predicted"/>
<keyword evidence="2" id="KW-0479">Metal-binding</keyword>
<dbReference type="EMBL" id="MU806065">
    <property type="protein sequence ID" value="KAJ3840771.1"/>
    <property type="molecule type" value="Genomic_DNA"/>
</dbReference>
<gene>
    <name evidence="5" type="ORF">F5878DRAFT_533014</name>
</gene>
<keyword evidence="1" id="KW-0507">mRNA processing</keyword>
<dbReference type="Pfam" id="PF00098">
    <property type="entry name" value="zf-CCHC"/>
    <property type="match status" value="1"/>
</dbReference>
<dbReference type="SUPFAM" id="SSF57756">
    <property type="entry name" value="Retrovirus zinc finger-like domains"/>
    <property type="match status" value="1"/>
</dbReference>
<organism evidence="5 6">
    <name type="scientific">Lentinula raphanica</name>
    <dbReference type="NCBI Taxonomy" id="153919"/>
    <lineage>
        <taxon>Eukaryota</taxon>
        <taxon>Fungi</taxon>
        <taxon>Dikarya</taxon>
        <taxon>Basidiomycota</taxon>
        <taxon>Agaricomycotina</taxon>
        <taxon>Agaricomycetes</taxon>
        <taxon>Agaricomycetidae</taxon>
        <taxon>Agaricales</taxon>
        <taxon>Marasmiineae</taxon>
        <taxon>Omphalotaceae</taxon>
        <taxon>Lentinula</taxon>
    </lineage>
</organism>
<keyword evidence="2" id="KW-0863">Zinc-finger</keyword>
<dbReference type="GO" id="GO:0006397">
    <property type="term" value="P:mRNA processing"/>
    <property type="evidence" value="ECO:0007669"/>
    <property type="project" value="UniProtKB-KW"/>
</dbReference>
<evidence type="ECO:0000256" key="3">
    <source>
        <dbReference type="SAM" id="MobiDB-lite"/>
    </source>
</evidence>
<sequence length="114" mass="12443">MLAKFEELERKVDGKKKKKCSNCGREGHLQQDCYRKGGGKEGQYPSWWRNRSGGGGSTDAAESQAANMSSVAELPQHYALMANVNSGGEGSLFADSGATDHFFRNKSDFVTYSP</sequence>
<evidence type="ECO:0000259" key="4">
    <source>
        <dbReference type="PROSITE" id="PS50158"/>
    </source>
</evidence>